<protein>
    <submittedName>
        <fullName evidence="3">InlB B-repeat-containing protein</fullName>
    </submittedName>
</protein>
<reference evidence="3" key="2">
    <citation type="journal article" date="2021" name="PeerJ">
        <title>Extensive microbial diversity within the chicken gut microbiome revealed by metagenomics and culture.</title>
        <authorList>
            <person name="Gilroy R."/>
            <person name="Ravi A."/>
            <person name="Getino M."/>
            <person name="Pursley I."/>
            <person name="Horton D.L."/>
            <person name="Alikhan N.F."/>
            <person name="Baker D."/>
            <person name="Gharbi K."/>
            <person name="Hall N."/>
            <person name="Watson M."/>
            <person name="Adriaenssens E.M."/>
            <person name="Foster-Nyarko E."/>
            <person name="Jarju S."/>
            <person name="Secka A."/>
            <person name="Antonio M."/>
            <person name="Oren A."/>
            <person name="Chaudhuri R.R."/>
            <person name="La Ragione R."/>
            <person name="Hildebrand F."/>
            <person name="Pallen M.J."/>
        </authorList>
    </citation>
    <scope>NUCLEOTIDE SEQUENCE</scope>
    <source>
        <strain evidence="3">8207</strain>
    </source>
</reference>
<feature type="chain" id="PRO_5038658606" evidence="2">
    <location>
        <begin position="23"/>
        <end position="253"/>
    </location>
</feature>
<dbReference type="InterPro" id="IPR013378">
    <property type="entry name" value="InlB-like_B-rpt"/>
</dbReference>
<comment type="subcellular location">
    <subcellularLocation>
        <location evidence="1">Cell envelope</location>
    </subcellularLocation>
</comment>
<dbReference type="AlphaFoldDB" id="A0A9D9DC23"/>
<dbReference type="InterPro" id="IPR042229">
    <property type="entry name" value="Listeria/Bacterioides_rpt_sf"/>
</dbReference>
<evidence type="ECO:0000256" key="2">
    <source>
        <dbReference type="SAM" id="SignalP"/>
    </source>
</evidence>
<dbReference type="GO" id="GO:0030313">
    <property type="term" value="C:cell envelope"/>
    <property type="evidence" value="ECO:0007669"/>
    <property type="project" value="UniProtKB-SubCell"/>
</dbReference>
<evidence type="ECO:0000313" key="3">
    <source>
        <dbReference type="EMBL" id="MBO8424884.1"/>
    </source>
</evidence>
<feature type="signal peptide" evidence="2">
    <location>
        <begin position="1"/>
        <end position="22"/>
    </location>
</feature>
<comment type="caution">
    <text evidence="3">The sequence shown here is derived from an EMBL/GenBank/DDBJ whole genome shotgun (WGS) entry which is preliminary data.</text>
</comment>
<name>A0A9D9DC23_9PROT</name>
<reference evidence="3" key="1">
    <citation type="submission" date="2020-10" db="EMBL/GenBank/DDBJ databases">
        <authorList>
            <person name="Gilroy R."/>
        </authorList>
    </citation>
    <scope>NUCLEOTIDE SEQUENCE</scope>
    <source>
        <strain evidence="3">8207</strain>
    </source>
</reference>
<gene>
    <name evidence="3" type="ORF">IAC69_00180</name>
</gene>
<proteinExistence type="predicted"/>
<evidence type="ECO:0000313" key="4">
    <source>
        <dbReference type="Proteomes" id="UP000823630"/>
    </source>
</evidence>
<dbReference type="Pfam" id="PF09479">
    <property type="entry name" value="Flg_new"/>
    <property type="match status" value="1"/>
</dbReference>
<organism evidence="3 4">
    <name type="scientific">Candidatus Enterousia avistercoris</name>
    <dbReference type="NCBI Taxonomy" id="2840788"/>
    <lineage>
        <taxon>Bacteria</taxon>
        <taxon>Pseudomonadati</taxon>
        <taxon>Pseudomonadota</taxon>
        <taxon>Alphaproteobacteria</taxon>
        <taxon>Candidatus Enterousia</taxon>
    </lineage>
</organism>
<accession>A0A9D9DC23</accession>
<dbReference type="EMBL" id="JADINC010000005">
    <property type="protein sequence ID" value="MBO8424884.1"/>
    <property type="molecule type" value="Genomic_DNA"/>
</dbReference>
<sequence length="253" mass="27070">MSKFLRYLVCLLMLVMVGNAMAVTYYNCPAYKKYTSCAAGKYIDDCGSTYDGRTLASTALTVGNACLKCPSGLTCAGGTKCPAVTITYNLNGGEGTTPASTTCAQNKSCTLNAGNSAYFNRDGYRLIGWSTNDEATSGGFSGTYSRNTTLYAVWEPCPDNTYKRDGTAVGSCSSCPRGYYTFGGGKNADDPGDCGRILHIGDKRILLRSTRGTSRTLNVFVDGREFYGNLDTNGNIGTVHIGDYTLYNDNEVP</sequence>
<evidence type="ECO:0000256" key="1">
    <source>
        <dbReference type="ARBA" id="ARBA00004196"/>
    </source>
</evidence>
<dbReference type="Proteomes" id="UP000823630">
    <property type="component" value="Unassembled WGS sequence"/>
</dbReference>
<dbReference type="Gene3D" id="2.60.40.4270">
    <property type="entry name" value="Listeria-Bacteroides repeat domain"/>
    <property type="match status" value="1"/>
</dbReference>
<keyword evidence="2" id="KW-0732">Signal</keyword>